<dbReference type="OrthoDB" id="76557at2759"/>
<dbReference type="Pfam" id="PF18359">
    <property type="entry name" value="Tudor_5"/>
    <property type="match status" value="2"/>
</dbReference>
<dbReference type="InParanoid" id="A7T0X8"/>
<dbReference type="OMA" id="MEANEXG"/>
<feature type="domain" description="Tudor" evidence="2">
    <location>
        <begin position="349"/>
        <end position="410"/>
    </location>
</feature>
<dbReference type="PhylomeDB" id="A7T0X8"/>
<dbReference type="GO" id="GO:0045944">
    <property type="term" value="P:positive regulation of transcription by RNA polymerase II"/>
    <property type="evidence" value="ECO:0000318"/>
    <property type="project" value="GO_Central"/>
</dbReference>
<gene>
    <name evidence="3" type="ORF">NEMVEDRAFT_v1g248415</name>
</gene>
<dbReference type="PANTHER" id="PTHR15321">
    <property type="entry name" value="TUMOR SUPPRESSOR P53-BINDING PROTEIN 1"/>
    <property type="match status" value="1"/>
</dbReference>
<dbReference type="AlphaFoldDB" id="A7T0X8"/>
<sequence length="747" mass="81584">MASLGSPTLDCFRHGSVVQLKSKASGMTLTMREGGVVSGNGPVGFYVGRLGPRTPVWGRWTDGTYHRGTITNVDSKIHIKFNDGDTISHDIADTTAVLADVKPDPQVLKPGSRVIAQFQNRAKYYTGRVTEVNSRDVLAPTCHIQFDDGDKEWAGVHQIRMLPEVKPADLGTPPIVVNSRVLGRFTNNLYYRGTVTNVGQTIDIKFDDGDTIQHAPSDVGAVIYDVTPAVGTIQVASRVIGYWARSDKHYLGRVVQVDYMNPHYPRYYVKFDDGDETWCNLNEIRPVPLSRNQVGCVVWGRWTNDCYYRGRVTDVGDGKIHVTFDDGDKVSHDMSDVSAVLVDFAPNPMHVPVGARVIASFQGRPNFYKGRVTKIDSTNHYAPRYHVTYDDGDKGWVNCDQVRLLPMRVDEVSARVYARWTNGLFYPGSVERVGSKIEIKFDDGDRIAHDPSDVTAIILDTSPNPGSVDRGSRVIAAWPGKSMFYLGTVDAVNREHVYEPQYHVIYDDGDKGWVTVNQLRIVPAPGPAPEAQFMVTQIGGNVVALASVAHRGYYLGIDGAQVRGKFFDNYCHFYIHESPDHYVSLESCMLPRQHVGVDANGCVLSPASCYKSEPAFFEAKLLFSPYGQTYVPDHRTTGGYPAPTPSYPQPGTYPPPHPSGGYPQPSPPHGGHPHHPPPTGYPGGYPGTHTAPPAGGYPTGQHPPPPPAGYPGYGPPPAGYGPPPAGYGPPPAGYGPPPPSYGPPPPY</sequence>
<feature type="compositionally biased region" description="Pro residues" evidence="1">
    <location>
        <begin position="701"/>
        <end position="747"/>
    </location>
</feature>
<dbReference type="GO" id="GO:0042393">
    <property type="term" value="F:histone binding"/>
    <property type="evidence" value="ECO:0000318"/>
    <property type="project" value="GO_Central"/>
</dbReference>
<evidence type="ECO:0000259" key="2">
    <source>
        <dbReference type="SMART" id="SM00333"/>
    </source>
</evidence>
<dbReference type="InterPro" id="IPR002999">
    <property type="entry name" value="Tudor"/>
</dbReference>
<dbReference type="CDD" id="cd04508">
    <property type="entry name" value="Tudor_SF"/>
    <property type="match status" value="3"/>
</dbReference>
<evidence type="ECO:0000313" key="3">
    <source>
        <dbReference type="EMBL" id="EDO30387.1"/>
    </source>
</evidence>
<reference evidence="3 4" key="1">
    <citation type="journal article" date="2007" name="Science">
        <title>Sea anemone genome reveals ancestral eumetazoan gene repertoire and genomic organization.</title>
        <authorList>
            <person name="Putnam N.H."/>
            <person name="Srivastava M."/>
            <person name="Hellsten U."/>
            <person name="Dirks B."/>
            <person name="Chapman J."/>
            <person name="Salamov A."/>
            <person name="Terry A."/>
            <person name="Shapiro H."/>
            <person name="Lindquist E."/>
            <person name="Kapitonov V.V."/>
            <person name="Jurka J."/>
            <person name="Genikhovich G."/>
            <person name="Grigoriev I.V."/>
            <person name="Lucas S.M."/>
            <person name="Steele R.E."/>
            <person name="Finnerty J.R."/>
            <person name="Technau U."/>
            <person name="Martindale M.Q."/>
            <person name="Rokhsar D.S."/>
        </authorList>
    </citation>
    <scope>NUCLEOTIDE SEQUENCE [LARGE SCALE GENOMIC DNA]</scope>
    <source>
        <strain evidence="4">CH2 X CH6</strain>
    </source>
</reference>
<feature type="domain" description="Tudor" evidence="2">
    <location>
        <begin position="173"/>
        <end position="227"/>
    </location>
</feature>
<dbReference type="Gene3D" id="2.30.30.140">
    <property type="match status" value="8"/>
</dbReference>
<dbReference type="InterPro" id="IPR008996">
    <property type="entry name" value="IL1/FGF"/>
</dbReference>
<dbReference type="eggNOG" id="ENOG502S7AZ">
    <property type="taxonomic scope" value="Eukaryota"/>
</dbReference>
<feature type="domain" description="Tudor" evidence="2">
    <location>
        <begin position="466"/>
        <end position="527"/>
    </location>
</feature>
<dbReference type="SUPFAM" id="SSF50353">
    <property type="entry name" value="Cytokine"/>
    <property type="match status" value="1"/>
</dbReference>
<dbReference type="GO" id="GO:0000077">
    <property type="term" value="P:DNA damage checkpoint signaling"/>
    <property type="evidence" value="ECO:0000318"/>
    <property type="project" value="GO_Central"/>
</dbReference>
<dbReference type="EMBL" id="DS470058">
    <property type="protein sequence ID" value="EDO30387.1"/>
    <property type="molecule type" value="Genomic_DNA"/>
</dbReference>
<feature type="domain" description="Tudor" evidence="2">
    <location>
        <begin position="106"/>
        <end position="167"/>
    </location>
</feature>
<organism evidence="3 4">
    <name type="scientific">Nematostella vectensis</name>
    <name type="common">Starlet sea anemone</name>
    <dbReference type="NCBI Taxonomy" id="45351"/>
    <lineage>
        <taxon>Eukaryota</taxon>
        <taxon>Metazoa</taxon>
        <taxon>Cnidaria</taxon>
        <taxon>Anthozoa</taxon>
        <taxon>Hexacorallia</taxon>
        <taxon>Actiniaria</taxon>
        <taxon>Edwardsiidae</taxon>
        <taxon>Nematostella</taxon>
    </lineage>
</organism>
<dbReference type="SUPFAM" id="SSF63748">
    <property type="entry name" value="Tudor/PWWP/MBT"/>
    <property type="match status" value="3"/>
</dbReference>
<feature type="domain" description="Tudor" evidence="2">
    <location>
        <begin position="411"/>
        <end position="462"/>
    </location>
</feature>
<proteinExistence type="predicted"/>
<dbReference type="HOGENOM" id="CLU_372274_0_0_1"/>
<keyword evidence="4" id="KW-1185">Reference proteome</keyword>
<dbReference type="PANTHER" id="PTHR15321:SF3">
    <property type="entry name" value="TP53-BINDING PROTEIN 1"/>
    <property type="match status" value="1"/>
</dbReference>
<dbReference type="FunFam" id="2.30.30.140:FF:000125">
    <property type="entry name" value="Predicted protein"/>
    <property type="match status" value="4"/>
</dbReference>
<feature type="domain" description="Tudor" evidence="2">
    <location>
        <begin position="293"/>
        <end position="345"/>
    </location>
</feature>
<evidence type="ECO:0000313" key="4">
    <source>
        <dbReference type="Proteomes" id="UP000001593"/>
    </source>
</evidence>
<dbReference type="GO" id="GO:0005634">
    <property type="term" value="C:nucleus"/>
    <property type="evidence" value="ECO:0000318"/>
    <property type="project" value="GO_Central"/>
</dbReference>
<dbReference type="Proteomes" id="UP000001593">
    <property type="component" value="Unassembled WGS sequence"/>
</dbReference>
<dbReference type="FunFam" id="2.30.30.140:FF:000145">
    <property type="entry name" value="Predicted protein"/>
    <property type="match status" value="1"/>
</dbReference>
<feature type="compositionally biased region" description="Pro residues" evidence="1">
    <location>
        <begin position="642"/>
        <end position="680"/>
    </location>
</feature>
<dbReference type="KEGG" id="nve:5501168"/>
<name>A7T0X8_NEMVE</name>
<protein>
    <recommendedName>
        <fullName evidence="2">Tudor domain-containing protein</fullName>
    </recommendedName>
</protein>
<dbReference type="InterPro" id="IPR041291">
    <property type="entry name" value="TUDOR_5"/>
</dbReference>
<dbReference type="SMART" id="SM00333">
    <property type="entry name" value="TUDOR"/>
    <property type="match status" value="7"/>
</dbReference>
<evidence type="ECO:0000256" key="1">
    <source>
        <dbReference type="SAM" id="MobiDB-lite"/>
    </source>
</evidence>
<feature type="compositionally biased region" description="Low complexity" evidence="1">
    <location>
        <begin position="687"/>
        <end position="700"/>
    </location>
</feature>
<dbReference type="InterPro" id="IPR047252">
    <property type="entry name" value="TP53BP1-like"/>
</dbReference>
<feature type="region of interest" description="Disordered" evidence="1">
    <location>
        <begin position="634"/>
        <end position="747"/>
    </location>
</feature>
<feature type="domain" description="Tudor" evidence="2">
    <location>
        <begin position="231"/>
        <end position="292"/>
    </location>
</feature>
<accession>A7T0X8</accession>